<comment type="similarity">
    <text evidence="1 6">Belongs to the universal ribosomal protein uS9 family.</text>
</comment>
<evidence type="ECO:0000313" key="10">
    <source>
        <dbReference type="Proteomes" id="UP000189513"/>
    </source>
</evidence>
<reference evidence="10" key="2">
    <citation type="journal article" date="2017" name="Genome Announc.">
        <title>Genome sequences of Cyberlindnera fabianii 65, Pichia kudriavzevii 129, and Saccharomyces cerevisiae 131 isolated from fermented masau fruits in Zimbabwe.</title>
        <authorList>
            <person name="van Rijswijck I.M.H."/>
            <person name="Derks M.F.L."/>
            <person name="Abee T."/>
            <person name="de Ridder D."/>
            <person name="Smid E.J."/>
        </authorList>
    </citation>
    <scope>NUCLEOTIDE SEQUENCE [LARGE SCALE GENOMIC DNA]</scope>
    <source>
        <strain evidence="10">65</strain>
    </source>
</reference>
<dbReference type="Pfam" id="PF00380">
    <property type="entry name" value="Ribosomal_S9"/>
    <property type="match status" value="1"/>
</dbReference>
<dbReference type="InterPro" id="IPR023035">
    <property type="entry name" value="Ribosomal_uS9_bac/plastid"/>
</dbReference>
<dbReference type="STRING" id="36022.A0A061AKU1"/>
<dbReference type="OMA" id="RESAMWA"/>
<dbReference type="GO" id="GO:0003723">
    <property type="term" value="F:RNA binding"/>
    <property type="evidence" value="ECO:0007669"/>
    <property type="project" value="TreeGrafter"/>
</dbReference>
<reference evidence="9" key="3">
    <citation type="submission" date="2017-01" db="EMBL/GenBank/DDBJ databases">
        <authorList>
            <person name="Mah S.A."/>
            <person name="Swanson W.J."/>
            <person name="Moy G.W."/>
            <person name="Vacquier V.D."/>
        </authorList>
    </citation>
    <scope>NUCLEOTIDE SEQUENCE [LARGE SCALE GENOMIC DNA]</scope>
    <source>
        <strain evidence="9">65</strain>
    </source>
</reference>
<dbReference type="GO" id="GO:0006412">
    <property type="term" value="P:translation"/>
    <property type="evidence" value="ECO:0007669"/>
    <property type="project" value="InterPro"/>
</dbReference>
<proteinExistence type="inferred from homology"/>
<dbReference type="GO" id="GO:0005763">
    <property type="term" value="C:mitochondrial small ribosomal subunit"/>
    <property type="evidence" value="ECO:0007669"/>
    <property type="project" value="TreeGrafter"/>
</dbReference>
<dbReference type="InterPro" id="IPR014721">
    <property type="entry name" value="Ribsml_uS5_D2-typ_fold_subgr"/>
</dbReference>
<dbReference type="FunFam" id="3.30.230.10:FF:000001">
    <property type="entry name" value="30S ribosomal protein S9"/>
    <property type="match status" value="1"/>
</dbReference>
<dbReference type="PROSITE" id="PS00360">
    <property type="entry name" value="RIBOSOMAL_S9"/>
    <property type="match status" value="1"/>
</dbReference>
<dbReference type="AlphaFoldDB" id="A0A061AKU1"/>
<accession>A0A061AKU1</accession>
<evidence type="ECO:0000313" key="8">
    <source>
        <dbReference type="EMBL" id="CDR37761.1"/>
    </source>
</evidence>
<name>A0A061AKU1_CYBFA</name>
<keyword evidence="3 6" id="KW-0687">Ribonucleoprotein</keyword>
<dbReference type="GO" id="GO:0003735">
    <property type="term" value="F:structural constituent of ribosome"/>
    <property type="evidence" value="ECO:0007669"/>
    <property type="project" value="InterPro"/>
</dbReference>
<dbReference type="InterPro" id="IPR020568">
    <property type="entry name" value="Ribosomal_Su5_D2-typ_SF"/>
</dbReference>
<sequence length="282" mass="31391">MFRRSLGALTPLTRTASITPVRAQSTLTKLGASTPVSNPELEIKRIVPAHKTFYTPNAEHNNNLNELKALERKYTDLPRVSNVQGKWLSLQQYEPIGGGERLKASQHQELIKILNRLNAIDPQLRPAEVDELLTKYSRSSTINESGKTLQLLDQFGRSKTVSGRKSSTAVVYLVKGQGEILVNNKSINQHFPELTHRQEILYPLQVVEAEADYNIFAIVHGGGPTGQAGAIAGAIAKGLVVHNPLLKPRLYKAGCMTRDHRRVERKKPGKVKSRKSPTWVKR</sequence>
<keyword evidence="2 6" id="KW-0689">Ribosomal protein</keyword>
<keyword evidence="10" id="KW-1185">Reference proteome</keyword>
<evidence type="ECO:0000256" key="2">
    <source>
        <dbReference type="ARBA" id="ARBA00022980"/>
    </source>
</evidence>
<dbReference type="VEuPathDB" id="FungiDB:BON22_1643"/>
<dbReference type="Gene3D" id="3.30.230.10">
    <property type="match status" value="1"/>
</dbReference>
<gene>
    <name evidence="9" type="ORF">BON22_1643</name>
    <name evidence="8" type="ORF">CYFA0S_01e16600g</name>
</gene>
<evidence type="ECO:0000256" key="6">
    <source>
        <dbReference type="RuleBase" id="RU003815"/>
    </source>
</evidence>
<reference evidence="8" key="1">
    <citation type="journal article" date="2014" name="Genome Announc.">
        <title>Genome sequence of the yeast Cyberlindnera fabianii (Hansenula fabianii).</title>
        <authorList>
            <person name="Freel K.C."/>
            <person name="Sarilar V."/>
            <person name="Neuveglise C."/>
            <person name="Devillers H."/>
            <person name="Friedrich A."/>
            <person name="Schacherer J."/>
        </authorList>
    </citation>
    <scope>NUCLEOTIDE SEQUENCE</scope>
    <source>
        <strain evidence="8">YJS4271</strain>
    </source>
</reference>
<evidence type="ECO:0000256" key="5">
    <source>
        <dbReference type="ARBA" id="ARBA00042623"/>
    </source>
</evidence>
<feature type="region of interest" description="Disordered" evidence="7">
    <location>
        <begin position="257"/>
        <end position="282"/>
    </location>
</feature>
<dbReference type="EMBL" id="LK052886">
    <property type="protein sequence ID" value="CDR37761.1"/>
    <property type="molecule type" value="Genomic_DNA"/>
</dbReference>
<organism evidence="8">
    <name type="scientific">Cyberlindnera fabianii</name>
    <name type="common">Yeast</name>
    <name type="synonym">Hansenula fabianii</name>
    <dbReference type="NCBI Taxonomy" id="36022"/>
    <lineage>
        <taxon>Eukaryota</taxon>
        <taxon>Fungi</taxon>
        <taxon>Dikarya</taxon>
        <taxon>Ascomycota</taxon>
        <taxon>Saccharomycotina</taxon>
        <taxon>Saccharomycetes</taxon>
        <taxon>Phaffomycetales</taxon>
        <taxon>Phaffomycetaceae</taxon>
        <taxon>Cyberlindnera</taxon>
    </lineage>
</organism>
<dbReference type="EMBL" id="MPUK01000002">
    <property type="protein sequence ID" value="ONH68565.1"/>
    <property type="molecule type" value="Genomic_DNA"/>
</dbReference>
<dbReference type="OrthoDB" id="10254627at2759"/>
<dbReference type="PANTHER" id="PTHR21569">
    <property type="entry name" value="RIBOSOMAL PROTEIN S9"/>
    <property type="match status" value="1"/>
</dbReference>
<dbReference type="NCBIfam" id="NF001099">
    <property type="entry name" value="PRK00132.1"/>
    <property type="match status" value="1"/>
</dbReference>
<dbReference type="SUPFAM" id="SSF54211">
    <property type="entry name" value="Ribosomal protein S5 domain 2-like"/>
    <property type="match status" value="1"/>
</dbReference>
<dbReference type="InterPro" id="IPR000754">
    <property type="entry name" value="Ribosomal_uS9"/>
</dbReference>
<evidence type="ECO:0000256" key="3">
    <source>
        <dbReference type="ARBA" id="ARBA00023274"/>
    </source>
</evidence>
<evidence type="ECO:0000313" key="9">
    <source>
        <dbReference type="EMBL" id="ONH68565.1"/>
    </source>
</evidence>
<dbReference type="InterPro" id="IPR020574">
    <property type="entry name" value="Ribosomal_uS9_CS"/>
</dbReference>
<evidence type="ECO:0000256" key="7">
    <source>
        <dbReference type="SAM" id="MobiDB-lite"/>
    </source>
</evidence>
<feature type="compositionally biased region" description="Basic residues" evidence="7">
    <location>
        <begin position="263"/>
        <end position="282"/>
    </location>
</feature>
<evidence type="ECO:0000256" key="4">
    <source>
        <dbReference type="ARBA" id="ARBA00039318"/>
    </source>
</evidence>
<dbReference type="PANTHER" id="PTHR21569:SF1">
    <property type="entry name" value="SMALL RIBOSOMAL SUBUNIT PROTEIN US9M"/>
    <property type="match status" value="1"/>
</dbReference>
<evidence type="ECO:0000256" key="1">
    <source>
        <dbReference type="ARBA" id="ARBA00005251"/>
    </source>
</evidence>
<protein>
    <recommendedName>
        <fullName evidence="4">Small ribosomal subunit protein uS9m</fullName>
    </recommendedName>
    <alternativeName>
        <fullName evidence="5">37S ribosomal protein S9, mitochondrial</fullName>
    </alternativeName>
</protein>
<dbReference type="Proteomes" id="UP000189513">
    <property type="component" value="Unassembled WGS sequence"/>
</dbReference>